<dbReference type="EMBL" id="CAADRP010000668">
    <property type="protein sequence ID" value="VFU30948.1"/>
    <property type="molecule type" value="Genomic_DNA"/>
</dbReference>
<proteinExistence type="predicted"/>
<evidence type="ECO:0000313" key="1">
    <source>
        <dbReference type="EMBL" id="VFU30948.1"/>
    </source>
</evidence>
<organism evidence="1">
    <name type="scientific">Salix viminalis</name>
    <name type="common">Common osier</name>
    <name type="synonym">Basket willow</name>
    <dbReference type="NCBI Taxonomy" id="40686"/>
    <lineage>
        <taxon>Eukaryota</taxon>
        <taxon>Viridiplantae</taxon>
        <taxon>Streptophyta</taxon>
        <taxon>Embryophyta</taxon>
        <taxon>Tracheophyta</taxon>
        <taxon>Spermatophyta</taxon>
        <taxon>Magnoliopsida</taxon>
        <taxon>eudicotyledons</taxon>
        <taxon>Gunneridae</taxon>
        <taxon>Pentapetalae</taxon>
        <taxon>rosids</taxon>
        <taxon>fabids</taxon>
        <taxon>Malpighiales</taxon>
        <taxon>Salicaceae</taxon>
        <taxon>Saliceae</taxon>
        <taxon>Salix</taxon>
    </lineage>
</organism>
<name>A0A6N2KSF3_SALVM</name>
<sequence>MKSRANGFFTLFSERHLSMSSEFYSSEPSDCRGKRANPDYNSWPTHNLNDQGIKYDHSVASTKVMAPGRQKAAGAVHVTERLITNWGLQEWAIIQNLIRSSLSF</sequence>
<dbReference type="AlphaFoldDB" id="A0A6N2KSF3"/>
<reference evidence="1" key="1">
    <citation type="submission" date="2019-03" db="EMBL/GenBank/DDBJ databases">
        <authorList>
            <person name="Mank J."/>
            <person name="Almeida P."/>
        </authorList>
    </citation>
    <scope>NUCLEOTIDE SEQUENCE</scope>
    <source>
        <strain evidence="1">78183</strain>
    </source>
</reference>
<protein>
    <submittedName>
        <fullName evidence="1">Uncharacterized protein</fullName>
    </submittedName>
</protein>
<gene>
    <name evidence="1" type="ORF">SVIM_LOCUS125390</name>
</gene>
<accession>A0A6N2KSF3</accession>